<organism evidence="9 10">
    <name type="scientific">Vitrella brassicaformis (strain CCMP3155)</name>
    <dbReference type="NCBI Taxonomy" id="1169540"/>
    <lineage>
        <taxon>Eukaryota</taxon>
        <taxon>Sar</taxon>
        <taxon>Alveolata</taxon>
        <taxon>Colpodellida</taxon>
        <taxon>Vitrellaceae</taxon>
        <taxon>Vitrella</taxon>
    </lineage>
</organism>
<evidence type="ECO:0000313" key="9">
    <source>
        <dbReference type="EMBL" id="CEM06500.1"/>
    </source>
</evidence>
<dbReference type="STRING" id="1169540.A0A0G4F3T5"/>
<evidence type="ECO:0000256" key="2">
    <source>
        <dbReference type="ARBA" id="ARBA00012925"/>
    </source>
</evidence>
<dbReference type="PhylomeDB" id="A0A0G4F3T5"/>
<name>A0A0G4F3T5_VITBC</name>
<keyword evidence="10" id="KW-1185">Reference proteome</keyword>
<evidence type="ECO:0000313" key="10">
    <source>
        <dbReference type="Proteomes" id="UP000041254"/>
    </source>
</evidence>
<proteinExistence type="inferred from homology"/>
<dbReference type="InterPro" id="IPR041891">
    <property type="entry name" value="Alpha_CA_prokaryot-like"/>
</dbReference>
<keyword evidence="4" id="KW-0862">Zinc</keyword>
<dbReference type="AlphaFoldDB" id="A0A0G4F3T5"/>
<keyword evidence="5" id="KW-0456">Lyase</keyword>
<dbReference type="InterPro" id="IPR023561">
    <property type="entry name" value="Carbonic_anhydrase_a-class"/>
</dbReference>
<accession>A0A0G4F3T5</accession>
<sequence length="386" mass="42049">MKLIVLLVILPSALVDGISLNRGTRGRGRTDGNYTPSPLSSPLCARDDQAIHRTPTCKAALPSGFEQLKRSVLSQASSLCQSGDASSCSDEECKLTPGIIDYHHQGEDWSCGQCGCRNRQSPIDLPVTAPVSATTFKYGFLPAGSMCMANTGFTIELRRQTITSDAIPNSFEGACPSAAPSVSDTDQADIEYDGGSYVLDNIHFHAPAEHTFQGQRHSLEMHVVTKFIPATEADANKTHFLVLGFTFVEGQSSAFLEEILSRGVPAVSNRVTLIPSQPRFDVNELIREAAEFIYYPGSLTVPPCSENVEWFVNRRPLEASPAQLAVFLAEFTSNECCENSKGNYRVTQNHKNQQLHHMAIVKGVPLAKKRPFSLGKKKSSMRAAVA</sequence>
<dbReference type="Gene3D" id="3.10.200.10">
    <property type="entry name" value="Alpha carbonic anhydrase"/>
    <property type="match status" value="1"/>
</dbReference>
<dbReference type="PROSITE" id="PS51144">
    <property type="entry name" value="ALPHA_CA_2"/>
    <property type="match status" value="1"/>
</dbReference>
<feature type="signal peptide" evidence="7">
    <location>
        <begin position="1"/>
        <end position="17"/>
    </location>
</feature>
<dbReference type="EC" id="4.2.1.1" evidence="2"/>
<keyword evidence="7" id="KW-0732">Signal</keyword>
<comment type="similarity">
    <text evidence="1">Belongs to the alpha-carbonic anhydrase family.</text>
</comment>
<dbReference type="InterPro" id="IPR036398">
    <property type="entry name" value="CA_dom_sf"/>
</dbReference>
<comment type="catalytic activity">
    <reaction evidence="6">
        <text>hydrogencarbonate + H(+) = CO2 + H2O</text>
        <dbReference type="Rhea" id="RHEA:10748"/>
        <dbReference type="ChEBI" id="CHEBI:15377"/>
        <dbReference type="ChEBI" id="CHEBI:15378"/>
        <dbReference type="ChEBI" id="CHEBI:16526"/>
        <dbReference type="ChEBI" id="CHEBI:17544"/>
        <dbReference type="EC" id="4.2.1.1"/>
    </reaction>
</comment>
<dbReference type="EMBL" id="CDMY01000366">
    <property type="protein sequence ID" value="CEM06500.1"/>
    <property type="molecule type" value="Genomic_DNA"/>
</dbReference>
<dbReference type="Proteomes" id="UP000041254">
    <property type="component" value="Unassembled WGS sequence"/>
</dbReference>
<dbReference type="OrthoDB" id="5986706at2759"/>
<evidence type="ECO:0000256" key="1">
    <source>
        <dbReference type="ARBA" id="ARBA00010718"/>
    </source>
</evidence>
<dbReference type="InParanoid" id="A0A0G4F3T5"/>
<evidence type="ECO:0000259" key="8">
    <source>
        <dbReference type="PROSITE" id="PS51144"/>
    </source>
</evidence>
<keyword evidence="3" id="KW-0479">Metal-binding</keyword>
<dbReference type="VEuPathDB" id="CryptoDB:Vbra_5684"/>
<dbReference type="GO" id="GO:0004089">
    <property type="term" value="F:carbonate dehydratase activity"/>
    <property type="evidence" value="ECO:0007669"/>
    <property type="project" value="UniProtKB-EC"/>
</dbReference>
<dbReference type="PANTHER" id="PTHR18952">
    <property type="entry name" value="CARBONIC ANHYDRASE"/>
    <property type="match status" value="1"/>
</dbReference>
<dbReference type="SMART" id="SM01057">
    <property type="entry name" value="Carb_anhydrase"/>
    <property type="match status" value="1"/>
</dbReference>
<dbReference type="InterPro" id="IPR001148">
    <property type="entry name" value="CA_dom"/>
</dbReference>
<dbReference type="CDD" id="cd03124">
    <property type="entry name" value="alpha_CA_prokaryotic_like"/>
    <property type="match status" value="1"/>
</dbReference>
<evidence type="ECO:0000256" key="4">
    <source>
        <dbReference type="ARBA" id="ARBA00022833"/>
    </source>
</evidence>
<evidence type="ECO:0000256" key="5">
    <source>
        <dbReference type="ARBA" id="ARBA00023239"/>
    </source>
</evidence>
<reference evidence="9 10" key="1">
    <citation type="submission" date="2014-11" db="EMBL/GenBank/DDBJ databases">
        <authorList>
            <person name="Zhu J."/>
            <person name="Qi W."/>
            <person name="Song R."/>
        </authorList>
    </citation>
    <scope>NUCLEOTIDE SEQUENCE [LARGE SCALE GENOMIC DNA]</scope>
</reference>
<dbReference type="Pfam" id="PF00194">
    <property type="entry name" value="Carb_anhydrase"/>
    <property type="match status" value="1"/>
</dbReference>
<feature type="chain" id="PRO_5005188254" description="carbonic anhydrase" evidence="7">
    <location>
        <begin position="18"/>
        <end position="386"/>
    </location>
</feature>
<dbReference type="GO" id="GO:0008270">
    <property type="term" value="F:zinc ion binding"/>
    <property type="evidence" value="ECO:0007669"/>
    <property type="project" value="InterPro"/>
</dbReference>
<gene>
    <name evidence="9" type="ORF">Vbra_5684</name>
</gene>
<evidence type="ECO:0000256" key="7">
    <source>
        <dbReference type="SAM" id="SignalP"/>
    </source>
</evidence>
<evidence type="ECO:0000256" key="6">
    <source>
        <dbReference type="ARBA" id="ARBA00048348"/>
    </source>
</evidence>
<feature type="domain" description="Alpha-carbonic anhydrase" evidence="8">
    <location>
        <begin position="100"/>
        <end position="359"/>
    </location>
</feature>
<dbReference type="PANTHER" id="PTHR18952:SF265">
    <property type="entry name" value="CARBONIC ANHYDRASE"/>
    <property type="match status" value="1"/>
</dbReference>
<protein>
    <recommendedName>
        <fullName evidence="2">carbonic anhydrase</fullName>
        <ecNumber evidence="2">4.2.1.1</ecNumber>
    </recommendedName>
</protein>
<evidence type="ECO:0000256" key="3">
    <source>
        <dbReference type="ARBA" id="ARBA00022723"/>
    </source>
</evidence>
<dbReference type="SUPFAM" id="SSF51069">
    <property type="entry name" value="Carbonic anhydrase"/>
    <property type="match status" value="1"/>
</dbReference>